<dbReference type="Gene3D" id="3.30.379.10">
    <property type="entry name" value="Chitobiase/beta-hexosaminidase domain 2-like"/>
    <property type="match status" value="1"/>
</dbReference>
<protein>
    <submittedName>
        <fullName evidence="6">Family 20 glycosylhydrolase</fullName>
    </submittedName>
</protein>
<dbReference type="Gene3D" id="3.20.20.80">
    <property type="entry name" value="Glycosidases"/>
    <property type="match status" value="1"/>
</dbReference>
<evidence type="ECO:0000313" key="7">
    <source>
        <dbReference type="Proteomes" id="UP000662814"/>
    </source>
</evidence>
<dbReference type="InterPro" id="IPR015883">
    <property type="entry name" value="Glyco_hydro_20_cat"/>
</dbReference>
<gene>
    <name evidence="6" type="ORF">HCR76_12120</name>
</gene>
<proteinExistence type="inferred from homology"/>
<dbReference type="InterPro" id="IPR017853">
    <property type="entry name" value="GH"/>
</dbReference>
<dbReference type="RefSeq" id="WP_166990749.1">
    <property type="nucleotide sequence ID" value="NZ_CP061169.1"/>
</dbReference>
<dbReference type="InterPro" id="IPR029018">
    <property type="entry name" value="Hex-like_dom2"/>
</dbReference>
<name>A0ABX6YFK2_9MICO</name>
<dbReference type="SUPFAM" id="SSF51445">
    <property type="entry name" value="(Trans)glycosidases"/>
    <property type="match status" value="1"/>
</dbReference>
<sequence length="492" mass="54981">MPEIESPATGPLTWTAIPQPHEVELRHGSWAPTTVSVIASDARLRRERERFDDELRAYGAVTRPEPAAADDECSRVELRLDHCSGFGPEGYAIEVGHDVVVRAQTPCGVFRATRQLMHNLRAHGRVPAASVRAEPAVAERGLHIDAARKFYPARWLEQLIVNAADIGLTTLQWHFSENEGVRLESISHPAIVSPEYITRAEATHLIRVANDHHIEIVPSLDMPGHLKHALGRHPEFCLPGVDGALDITNDAAVAFARELVDDYVQLFDESRVWNLGGDEFVDFDHMHDYPVLDDAAKKRFGATGTGFDLLTAFVNTIAAYLTDRDVIPRVWNDGMLRSRNVVLDERVQFAWWTNWSASMRPVQEAFDGGYDVVNVNDAMFYYVLGENAGYTYPTSKRLWEAEWHPGVFPMLHPSLTDRAQIVTQPYPEQLVGASFAIWSDRPEAQTCDEVALGIRSPLRAFAERSWNAGSALTHSEFTAVDEGLPPVSYARD</sequence>
<dbReference type="PRINTS" id="PR00738">
    <property type="entry name" value="GLHYDRLASE20"/>
</dbReference>
<evidence type="ECO:0000256" key="2">
    <source>
        <dbReference type="ARBA" id="ARBA00022801"/>
    </source>
</evidence>
<evidence type="ECO:0000313" key="6">
    <source>
        <dbReference type="EMBL" id="QPZ37571.1"/>
    </source>
</evidence>
<dbReference type="InterPro" id="IPR052764">
    <property type="entry name" value="GH20_Enzymes"/>
</dbReference>
<dbReference type="InterPro" id="IPR025705">
    <property type="entry name" value="Beta_hexosaminidase_sua/sub"/>
</dbReference>
<dbReference type="PANTHER" id="PTHR43678">
    <property type="entry name" value="PUTATIVE (AFU_ORTHOLOGUE AFUA_2G00640)-RELATED"/>
    <property type="match status" value="1"/>
</dbReference>
<organism evidence="6 7">
    <name type="scientific">Paramicrobacterium chengjingii</name>
    <dbReference type="NCBI Taxonomy" id="2769067"/>
    <lineage>
        <taxon>Bacteria</taxon>
        <taxon>Bacillati</taxon>
        <taxon>Actinomycetota</taxon>
        <taxon>Actinomycetes</taxon>
        <taxon>Micrococcales</taxon>
        <taxon>Microbacteriaceae</taxon>
        <taxon>Paramicrobacterium</taxon>
    </lineage>
</organism>
<feature type="domain" description="Glycoside hydrolase family 20 catalytic" evidence="4">
    <location>
        <begin position="140"/>
        <end position="467"/>
    </location>
</feature>
<dbReference type="Pfam" id="PF00728">
    <property type="entry name" value="Glyco_hydro_20"/>
    <property type="match status" value="1"/>
</dbReference>
<keyword evidence="7" id="KW-1185">Reference proteome</keyword>
<comment type="similarity">
    <text evidence="1">Belongs to the glycosyl hydrolase 20 family.</text>
</comment>
<feature type="domain" description="Beta-hexosaminidase bacterial type N-terminal" evidence="5">
    <location>
        <begin position="17"/>
        <end position="132"/>
    </location>
</feature>
<keyword evidence="2" id="KW-0378">Hydrolase</keyword>
<dbReference type="PANTHER" id="PTHR43678:SF1">
    <property type="entry name" value="BETA-N-ACETYLHEXOSAMINIDASE"/>
    <property type="match status" value="1"/>
</dbReference>
<dbReference type="InterPro" id="IPR015882">
    <property type="entry name" value="HEX_bac_N"/>
</dbReference>
<evidence type="ECO:0000256" key="3">
    <source>
        <dbReference type="ARBA" id="ARBA00023295"/>
    </source>
</evidence>
<dbReference type="Proteomes" id="UP000662814">
    <property type="component" value="Chromosome"/>
</dbReference>
<accession>A0ABX6YFK2</accession>
<reference evidence="6 7" key="1">
    <citation type="submission" date="2020-12" db="EMBL/GenBank/DDBJ databases">
        <title>Microbacterium sp. HY060.</title>
        <authorList>
            <person name="Zhou J."/>
        </authorList>
    </citation>
    <scope>NUCLEOTIDE SEQUENCE [LARGE SCALE GENOMIC DNA]</scope>
    <source>
        <strain evidence="6 7">HY60</strain>
    </source>
</reference>
<keyword evidence="3" id="KW-0326">Glycosidase</keyword>
<evidence type="ECO:0000256" key="1">
    <source>
        <dbReference type="ARBA" id="ARBA00006285"/>
    </source>
</evidence>
<evidence type="ECO:0000259" key="5">
    <source>
        <dbReference type="Pfam" id="PF02838"/>
    </source>
</evidence>
<evidence type="ECO:0000259" key="4">
    <source>
        <dbReference type="Pfam" id="PF00728"/>
    </source>
</evidence>
<dbReference type="EMBL" id="CP061169">
    <property type="protein sequence ID" value="QPZ37571.1"/>
    <property type="molecule type" value="Genomic_DNA"/>
</dbReference>
<dbReference type="Pfam" id="PF02838">
    <property type="entry name" value="Glyco_hydro_20b"/>
    <property type="match status" value="1"/>
</dbReference>
<dbReference type="SUPFAM" id="SSF55545">
    <property type="entry name" value="beta-N-acetylhexosaminidase-like domain"/>
    <property type="match status" value="1"/>
</dbReference>